<dbReference type="NCBIfam" id="TIGR03156">
    <property type="entry name" value="GTP_HflX"/>
    <property type="match status" value="1"/>
</dbReference>
<gene>
    <name evidence="6" type="primary">hflX</name>
    <name evidence="10" type="ORF">CALK_0690</name>
</gene>
<dbReference type="PANTHER" id="PTHR10229">
    <property type="entry name" value="GTP-BINDING PROTEIN HFLX"/>
    <property type="match status" value="1"/>
</dbReference>
<dbReference type="STRING" id="1313304.CALK_0690"/>
<evidence type="ECO:0000256" key="6">
    <source>
        <dbReference type="HAMAP-Rule" id="MF_00900"/>
    </source>
</evidence>
<feature type="binding site" evidence="7">
    <location>
        <begin position="347"/>
        <end position="349"/>
    </location>
    <ligand>
        <name>GTP</name>
        <dbReference type="ChEBI" id="CHEBI:37565"/>
    </ligand>
</feature>
<evidence type="ECO:0000256" key="2">
    <source>
        <dbReference type="ARBA" id="ARBA00022723"/>
    </source>
</evidence>
<keyword evidence="2 8" id="KW-0479">Metal-binding</keyword>
<comment type="function">
    <text evidence="6">GTPase that associates with the 50S ribosomal subunit and may have a role during protein synthesis or ribosome biogenesis.</text>
</comment>
<dbReference type="EMBL" id="ASJR01000005">
    <property type="protein sequence ID" value="ERP38674.1"/>
    <property type="molecule type" value="Genomic_DNA"/>
</dbReference>
<dbReference type="FunFam" id="3.40.50.11060:FF:000001">
    <property type="entry name" value="GTPase HflX"/>
    <property type="match status" value="1"/>
</dbReference>
<evidence type="ECO:0000256" key="4">
    <source>
        <dbReference type="ARBA" id="ARBA00022842"/>
    </source>
</evidence>
<comment type="subcellular location">
    <subcellularLocation>
        <location evidence="6">Cytoplasm</location>
    </subcellularLocation>
    <text evidence="6">May associate with membranes.</text>
</comment>
<dbReference type="GO" id="GO:0003924">
    <property type="term" value="F:GTPase activity"/>
    <property type="evidence" value="ECO:0007669"/>
    <property type="project" value="UniProtKB-UniRule"/>
</dbReference>
<evidence type="ECO:0000256" key="8">
    <source>
        <dbReference type="PIRSR" id="PIRSR006809-2"/>
    </source>
</evidence>
<dbReference type="Gene3D" id="6.10.250.2860">
    <property type="match status" value="1"/>
</dbReference>
<feature type="binding site" evidence="7">
    <location>
        <begin position="209"/>
        <end position="216"/>
    </location>
    <ligand>
        <name>GTP</name>
        <dbReference type="ChEBI" id="CHEBI:37565"/>
    </ligand>
</feature>
<evidence type="ECO:0000256" key="3">
    <source>
        <dbReference type="ARBA" id="ARBA00022741"/>
    </source>
</evidence>
<dbReference type="Pfam" id="PF01926">
    <property type="entry name" value="MMR_HSR1"/>
    <property type="match status" value="1"/>
</dbReference>
<dbReference type="GO" id="GO:0046872">
    <property type="term" value="F:metal ion binding"/>
    <property type="evidence" value="ECO:0007669"/>
    <property type="project" value="UniProtKB-KW"/>
</dbReference>
<comment type="caution">
    <text evidence="10">The sequence shown here is derived from an EMBL/GenBank/DDBJ whole genome shotgun (WGS) entry which is preliminary data.</text>
</comment>
<dbReference type="Pfam" id="PF16360">
    <property type="entry name" value="GTP-bdg_M"/>
    <property type="match status" value="1"/>
</dbReference>
<feature type="binding site" evidence="7">
    <location>
        <begin position="322"/>
        <end position="325"/>
    </location>
    <ligand>
        <name>GTP</name>
        <dbReference type="ChEBI" id="CHEBI:37565"/>
    </ligand>
</feature>
<dbReference type="GO" id="GO:0005737">
    <property type="term" value="C:cytoplasm"/>
    <property type="evidence" value="ECO:0007669"/>
    <property type="project" value="UniProtKB-SubCell"/>
</dbReference>
<feature type="binding site" evidence="7">
    <location>
        <begin position="234"/>
        <end position="238"/>
    </location>
    <ligand>
        <name>GTP</name>
        <dbReference type="ChEBI" id="CHEBI:37565"/>
    </ligand>
</feature>
<dbReference type="AlphaFoldDB" id="U7D8F0"/>
<dbReference type="GO" id="GO:0043022">
    <property type="term" value="F:ribosome binding"/>
    <property type="evidence" value="ECO:0007669"/>
    <property type="project" value="TreeGrafter"/>
</dbReference>
<dbReference type="GO" id="GO:0005525">
    <property type="term" value="F:GTP binding"/>
    <property type="evidence" value="ECO:0007669"/>
    <property type="project" value="UniProtKB-UniRule"/>
</dbReference>
<dbReference type="PRINTS" id="PR00326">
    <property type="entry name" value="GTP1OBG"/>
</dbReference>
<reference evidence="10 11" key="1">
    <citation type="journal article" date="2013" name="Environ. Microbiol.">
        <title>Genome analysis of Chitinivibrio alkaliphilus gen. nov., sp. nov., a novel extremely haloalkaliphilic anaerobic chitinolytic bacterium from the candidate phylum Termite Group 3.</title>
        <authorList>
            <person name="Sorokin D.Y."/>
            <person name="Gumerov V.M."/>
            <person name="Rakitin A.L."/>
            <person name="Beletsky A.V."/>
            <person name="Damste J.S."/>
            <person name="Muyzer G."/>
            <person name="Mardanov A.V."/>
            <person name="Ravin N.V."/>
        </authorList>
    </citation>
    <scope>NUCLEOTIDE SEQUENCE [LARGE SCALE GENOMIC DNA]</scope>
    <source>
        <strain evidence="10 11">ACht1</strain>
    </source>
</reference>
<evidence type="ECO:0000313" key="11">
    <source>
        <dbReference type="Proteomes" id="UP000017148"/>
    </source>
</evidence>
<dbReference type="InterPro" id="IPR025121">
    <property type="entry name" value="GTPase_HflX_N"/>
</dbReference>
<evidence type="ECO:0000256" key="7">
    <source>
        <dbReference type="PIRSR" id="PIRSR006809-1"/>
    </source>
</evidence>
<dbReference type="PANTHER" id="PTHR10229:SF0">
    <property type="entry name" value="GTP-BINDING PROTEIN 6-RELATED"/>
    <property type="match status" value="1"/>
</dbReference>
<dbReference type="OrthoDB" id="9812272at2"/>
<dbReference type="CDD" id="cd01878">
    <property type="entry name" value="HflX"/>
    <property type="match status" value="1"/>
</dbReference>
<feature type="domain" description="Hflx-type G" evidence="9">
    <location>
        <begin position="203"/>
        <end position="369"/>
    </location>
</feature>
<dbReference type="InterPro" id="IPR030394">
    <property type="entry name" value="G_HFLX_dom"/>
</dbReference>
<dbReference type="InterPro" id="IPR032305">
    <property type="entry name" value="GTP-bd_M"/>
</dbReference>
<comment type="subunit">
    <text evidence="6">Monomer. Associates with the 50S ribosomal subunit.</text>
</comment>
<sequence length="389" mass="43726">MFDIEREQSLSESVILAALYMPRKMDEELFEEDLAEMETLIATAGAEVADIFVQKRDKPRFSTWFGAGKLDEISRRMKETNSKCLVIDAELKPSQIQNIEAIICGKVIDRSQLILDIFALHARTNEAKIQVELAQLNLMYPRLTRMWSHLSRQSGGIGTRGPGETQLETDKRLVQKKIAQLKKSLKKIKKSREVQRRGRSDTFRISLVGYTNVGKSTLLNALCGADVLVRDELFATLDTASKKGYIPSVGEVVISDTVGFLRKLPHHLVASFRSTLEVAQETDLLLIVMDASSKWFSHQLDTVRDVLGDLSAGHKPAKIIFNKIDRVDDPLQLRQIECEFPQASFVSALDKESVQQLKHDLGETIHEVRADKKQAAAIEKRAGTYIHVG</sequence>
<keyword evidence="5 6" id="KW-0342">GTP-binding</keyword>
<keyword evidence="4 8" id="KW-0460">Magnesium</keyword>
<evidence type="ECO:0000256" key="5">
    <source>
        <dbReference type="ARBA" id="ARBA00023134"/>
    </source>
</evidence>
<dbReference type="PATRIC" id="fig|1313304.3.peg.662"/>
<dbReference type="Pfam" id="PF13167">
    <property type="entry name" value="GTP-bdg_N"/>
    <property type="match status" value="1"/>
</dbReference>
<proteinExistence type="inferred from homology"/>
<evidence type="ECO:0000313" key="10">
    <source>
        <dbReference type="EMBL" id="ERP38674.1"/>
    </source>
</evidence>
<accession>U7D8F0</accession>
<dbReference type="Gene3D" id="3.40.50.300">
    <property type="entry name" value="P-loop containing nucleotide triphosphate hydrolases"/>
    <property type="match status" value="1"/>
</dbReference>
<dbReference type="HAMAP" id="MF_00900">
    <property type="entry name" value="GTPase_HflX"/>
    <property type="match status" value="1"/>
</dbReference>
<dbReference type="SUPFAM" id="SSF52540">
    <property type="entry name" value="P-loop containing nucleoside triphosphate hydrolases"/>
    <property type="match status" value="1"/>
</dbReference>
<evidence type="ECO:0000256" key="1">
    <source>
        <dbReference type="ARBA" id="ARBA00022490"/>
    </source>
</evidence>
<dbReference type="RefSeq" id="WP_022636209.1">
    <property type="nucleotide sequence ID" value="NZ_ASJR01000005.1"/>
</dbReference>
<comment type="cofactor">
    <cofactor evidence="8">
        <name>Mg(2+)</name>
        <dbReference type="ChEBI" id="CHEBI:18420"/>
    </cofactor>
</comment>
<name>U7D8F0_9BACT</name>
<feature type="binding site" evidence="8">
    <location>
        <position position="236"/>
    </location>
    <ligand>
        <name>Mg(2+)</name>
        <dbReference type="ChEBI" id="CHEBI:18420"/>
    </ligand>
</feature>
<dbReference type="InterPro" id="IPR027417">
    <property type="entry name" value="P-loop_NTPase"/>
</dbReference>
<keyword evidence="1 6" id="KW-0963">Cytoplasm</keyword>
<organism evidence="10 11">
    <name type="scientific">Chitinivibrio alkaliphilus ACht1</name>
    <dbReference type="NCBI Taxonomy" id="1313304"/>
    <lineage>
        <taxon>Bacteria</taxon>
        <taxon>Pseudomonadati</taxon>
        <taxon>Fibrobacterota</taxon>
        <taxon>Chitinivibrionia</taxon>
        <taxon>Chitinivibrionales</taxon>
        <taxon>Chitinivibrionaceae</taxon>
        <taxon>Chitinivibrio</taxon>
    </lineage>
</organism>
<feature type="binding site" evidence="8">
    <location>
        <position position="216"/>
    </location>
    <ligand>
        <name>Mg(2+)</name>
        <dbReference type="ChEBI" id="CHEBI:18420"/>
    </ligand>
</feature>
<dbReference type="PIRSF" id="PIRSF006809">
    <property type="entry name" value="GTP-binding_hflX_prd"/>
    <property type="match status" value="1"/>
</dbReference>
<feature type="binding site" evidence="7">
    <location>
        <begin position="256"/>
        <end position="259"/>
    </location>
    <ligand>
        <name>GTP</name>
        <dbReference type="ChEBI" id="CHEBI:37565"/>
    </ligand>
</feature>
<comment type="similarity">
    <text evidence="6">Belongs to the TRAFAC class OBG-HflX-like GTPase superfamily. HflX GTPase family.</text>
</comment>
<protein>
    <recommendedName>
        <fullName evidence="6">GTPase HflX</fullName>
    </recommendedName>
    <alternativeName>
        <fullName evidence="6">GTP-binding protein HflX</fullName>
    </alternativeName>
</protein>
<dbReference type="InterPro" id="IPR042108">
    <property type="entry name" value="GTPase_HflX_N_sf"/>
</dbReference>
<dbReference type="InterPro" id="IPR016496">
    <property type="entry name" value="GTPase_HflX"/>
</dbReference>
<dbReference type="Gene3D" id="3.40.50.11060">
    <property type="entry name" value="GTPase HflX, N-terminal domain"/>
    <property type="match status" value="1"/>
</dbReference>
<dbReference type="InterPro" id="IPR006073">
    <property type="entry name" value="GTP-bd"/>
</dbReference>
<evidence type="ECO:0000259" key="9">
    <source>
        <dbReference type="PROSITE" id="PS51705"/>
    </source>
</evidence>
<keyword evidence="3 6" id="KW-0547">Nucleotide-binding</keyword>
<dbReference type="Proteomes" id="UP000017148">
    <property type="component" value="Unassembled WGS sequence"/>
</dbReference>
<dbReference type="PROSITE" id="PS51705">
    <property type="entry name" value="G_HFLX"/>
    <property type="match status" value="1"/>
</dbReference>
<keyword evidence="11" id="KW-1185">Reference proteome</keyword>
<dbReference type="eggNOG" id="COG2262">
    <property type="taxonomic scope" value="Bacteria"/>
</dbReference>